<dbReference type="PANTHER" id="PTHR46401">
    <property type="entry name" value="GLYCOSYLTRANSFERASE WBBK-RELATED"/>
    <property type="match status" value="1"/>
</dbReference>
<dbReference type="InterPro" id="IPR001296">
    <property type="entry name" value="Glyco_trans_1"/>
</dbReference>
<evidence type="ECO:0000313" key="4">
    <source>
        <dbReference type="Proteomes" id="UP000623967"/>
    </source>
</evidence>
<gene>
    <name evidence="3" type="ORF">JK635_20075</name>
</gene>
<dbReference type="Pfam" id="PF00534">
    <property type="entry name" value="Glycos_transf_1"/>
    <property type="match status" value="1"/>
</dbReference>
<dbReference type="SUPFAM" id="SSF53756">
    <property type="entry name" value="UDP-Glycosyltransferase/glycogen phosphorylase"/>
    <property type="match status" value="1"/>
</dbReference>
<protein>
    <submittedName>
        <fullName evidence="3">Glycosyltransferase</fullName>
    </submittedName>
</protein>
<sequence length="410" mass="47640">MEMKKYNLDILFLGGVFKEGEIMKQSKSNVQFAANVLQWNIIEGLDYLNEQPVNLLSAIFIGSYPKYYKKILIQRKDWSHLPGAKDKEVKFWNIPILKKFSRGWSLSKEIMIWAQQKNERKKVIIAYSMDYSILSALKSAKVSNSEIITCLIVPDLPQFMNLSSSKNYSYKLLKNIESDLISQLQKYVDSYVLLTKHMADFLKIQNKPYVVIEGMVNFKDQTTYLDRRREEQEKSRKTILYTGTLNEKYGILNLLKAFELIKDKNYRLQICGTGEAEKDIVEMAKQDNRIDFRGRVSREEAILLQKNATVLINPRNSEGEFTKYSFPSKIMEYLVSGVPTIAYSLPGMPEEYKDYMYFIKDNTVQGIANTIINVCETNPIQLKKFGEASRKFVLSEKNNIRQVEKIMNIL</sequence>
<dbReference type="Gene3D" id="3.40.50.2000">
    <property type="entry name" value="Glycogen Phosphorylase B"/>
    <property type="match status" value="1"/>
</dbReference>
<dbReference type="PANTHER" id="PTHR46401:SF2">
    <property type="entry name" value="GLYCOSYLTRANSFERASE WBBK-RELATED"/>
    <property type="match status" value="1"/>
</dbReference>
<accession>A0ABS1TT33</accession>
<name>A0ABS1TT33_9BACI</name>
<keyword evidence="4" id="KW-1185">Reference proteome</keyword>
<proteinExistence type="predicted"/>
<reference evidence="3 4" key="1">
    <citation type="submission" date="2021-01" db="EMBL/GenBank/DDBJ databases">
        <title>Genome public.</title>
        <authorList>
            <person name="Liu C."/>
            <person name="Sun Q."/>
        </authorList>
    </citation>
    <scope>NUCLEOTIDE SEQUENCE [LARGE SCALE GENOMIC DNA]</scope>
    <source>
        <strain evidence="3 4">YIM B02564</strain>
    </source>
</reference>
<evidence type="ECO:0000313" key="3">
    <source>
        <dbReference type="EMBL" id="MBL4954460.1"/>
    </source>
</evidence>
<dbReference type="Proteomes" id="UP000623967">
    <property type="component" value="Unassembled WGS sequence"/>
</dbReference>
<organism evidence="3 4">
    <name type="scientific">Neobacillus paridis</name>
    <dbReference type="NCBI Taxonomy" id="2803862"/>
    <lineage>
        <taxon>Bacteria</taxon>
        <taxon>Bacillati</taxon>
        <taxon>Bacillota</taxon>
        <taxon>Bacilli</taxon>
        <taxon>Bacillales</taxon>
        <taxon>Bacillaceae</taxon>
        <taxon>Neobacillus</taxon>
    </lineage>
</organism>
<comment type="caution">
    <text evidence="3">The sequence shown here is derived from an EMBL/GenBank/DDBJ whole genome shotgun (WGS) entry which is preliminary data.</text>
</comment>
<feature type="domain" description="Glycosyl transferase family 1" evidence="2">
    <location>
        <begin position="227"/>
        <end position="391"/>
    </location>
</feature>
<evidence type="ECO:0000256" key="1">
    <source>
        <dbReference type="ARBA" id="ARBA00022679"/>
    </source>
</evidence>
<dbReference type="EMBL" id="JAESWB010000340">
    <property type="protein sequence ID" value="MBL4954460.1"/>
    <property type="molecule type" value="Genomic_DNA"/>
</dbReference>
<dbReference type="RefSeq" id="WP_202655709.1">
    <property type="nucleotide sequence ID" value="NZ_JAESWB010000340.1"/>
</dbReference>
<keyword evidence="1" id="KW-0808">Transferase</keyword>
<evidence type="ECO:0000259" key="2">
    <source>
        <dbReference type="Pfam" id="PF00534"/>
    </source>
</evidence>